<keyword evidence="1" id="KW-0175">Coiled coil</keyword>
<dbReference type="Proteomes" id="UP000188320">
    <property type="component" value="Unassembled WGS sequence"/>
</dbReference>
<organism evidence="2 3">
    <name type="scientific">Zancudomyces culisetae</name>
    <name type="common">Gut fungus</name>
    <name type="synonym">Smittium culisetae</name>
    <dbReference type="NCBI Taxonomy" id="1213189"/>
    <lineage>
        <taxon>Eukaryota</taxon>
        <taxon>Fungi</taxon>
        <taxon>Fungi incertae sedis</taxon>
        <taxon>Zoopagomycota</taxon>
        <taxon>Kickxellomycotina</taxon>
        <taxon>Harpellomycetes</taxon>
        <taxon>Harpellales</taxon>
        <taxon>Legeriomycetaceae</taxon>
        <taxon>Zancudomyces</taxon>
    </lineage>
</organism>
<proteinExistence type="predicted"/>
<dbReference type="OrthoDB" id="2406827at2759"/>
<dbReference type="EMBL" id="LSSK01000721">
    <property type="protein sequence ID" value="OMH82193.1"/>
    <property type="molecule type" value="Genomic_DNA"/>
</dbReference>
<evidence type="ECO:0000313" key="2">
    <source>
        <dbReference type="EMBL" id="OMH82193.1"/>
    </source>
</evidence>
<evidence type="ECO:0000313" key="3">
    <source>
        <dbReference type="Proteomes" id="UP000188320"/>
    </source>
</evidence>
<reference evidence="3" key="1">
    <citation type="submission" date="2017-01" db="EMBL/GenBank/DDBJ databases">
        <authorList>
            <person name="Wang Y."/>
            <person name="White M."/>
            <person name="Kvist S."/>
            <person name="Moncalvo J.-M."/>
        </authorList>
    </citation>
    <scope>NUCLEOTIDE SEQUENCE [LARGE SCALE GENOMIC DNA]</scope>
    <source>
        <strain evidence="3">COL-18-3</strain>
    </source>
</reference>
<sequence length="142" mass="16671">MDNVTNEDLMKRIDALTLTMGAMQQQQLQLQQIQQQQHQIQLQMQQQQLQQEQQEMFAGTVQVQKPHASVRPQVMEVEAFAEFDEAMPSTCEDFFWSYLTEDERKALIYESHKFKKMTYSPPAVNESLGASVKKADYRFYQL</sequence>
<name>A0A1R1PMQ1_ZANCU</name>
<keyword evidence="3" id="KW-1185">Reference proteome</keyword>
<feature type="coiled-coil region" evidence="1">
    <location>
        <begin position="6"/>
        <end position="55"/>
    </location>
</feature>
<dbReference type="AlphaFoldDB" id="A0A1R1PMQ1"/>
<gene>
    <name evidence="2" type="ORF">AX774_g4334</name>
</gene>
<comment type="caution">
    <text evidence="2">The sequence shown here is derived from an EMBL/GenBank/DDBJ whole genome shotgun (WGS) entry which is preliminary data.</text>
</comment>
<accession>A0A1R1PMQ1</accession>
<evidence type="ECO:0000256" key="1">
    <source>
        <dbReference type="SAM" id="Coils"/>
    </source>
</evidence>
<protein>
    <submittedName>
        <fullName evidence="2">Uncharacterized protein</fullName>
    </submittedName>
</protein>